<reference evidence="1 2" key="1">
    <citation type="submission" date="2024-06" db="EMBL/GenBank/DDBJ databases">
        <title>The Natural Products Discovery Center: Release of the First 8490 Sequenced Strains for Exploring Actinobacteria Biosynthetic Diversity.</title>
        <authorList>
            <person name="Kalkreuter E."/>
            <person name="Kautsar S.A."/>
            <person name="Yang D."/>
            <person name="Bader C.D."/>
            <person name="Teijaro C.N."/>
            <person name="Fluegel L."/>
            <person name="Davis C.M."/>
            <person name="Simpson J.R."/>
            <person name="Lauterbach L."/>
            <person name="Steele A.D."/>
            <person name="Gui C."/>
            <person name="Meng S."/>
            <person name="Li G."/>
            <person name="Viehrig K."/>
            <person name="Ye F."/>
            <person name="Su P."/>
            <person name="Kiefer A.F."/>
            <person name="Nichols A."/>
            <person name="Cepeda A.J."/>
            <person name="Yan W."/>
            <person name="Fan B."/>
            <person name="Jiang Y."/>
            <person name="Adhikari A."/>
            <person name="Zheng C.-J."/>
            <person name="Schuster L."/>
            <person name="Cowan T.M."/>
            <person name="Smanski M.J."/>
            <person name="Chevrette M.G."/>
            <person name="De Carvalho L.P.S."/>
            <person name="Shen B."/>
        </authorList>
    </citation>
    <scope>NUCLEOTIDE SEQUENCE [LARGE SCALE GENOMIC DNA]</scope>
    <source>
        <strain evidence="1 2">NPDC019708</strain>
    </source>
</reference>
<protein>
    <submittedName>
        <fullName evidence="1">DUF899 domain-containing protein</fullName>
    </submittedName>
</protein>
<comment type="caution">
    <text evidence="1">The sequence shown here is derived from an EMBL/GenBank/DDBJ whole genome shotgun (WGS) entry which is preliminary data.</text>
</comment>
<accession>A0ABV2WHS5</accession>
<evidence type="ECO:0000313" key="1">
    <source>
        <dbReference type="EMBL" id="MEU1950433.1"/>
    </source>
</evidence>
<name>A0ABV2WHS5_9NOCA</name>
<dbReference type="EMBL" id="JBEYBF010000001">
    <property type="protein sequence ID" value="MEU1950433.1"/>
    <property type="molecule type" value="Genomic_DNA"/>
</dbReference>
<dbReference type="Proteomes" id="UP001550628">
    <property type="component" value="Unassembled WGS sequence"/>
</dbReference>
<dbReference type="Pfam" id="PF05988">
    <property type="entry name" value="DUF899"/>
    <property type="match status" value="1"/>
</dbReference>
<keyword evidence="2" id="KW-1185">Reference proteome</keyword>
<gene>
    <name evidence="1" type="ORF">ABZ510_01110</name>
</gene>
<dbReference type="RefSeq" id="WP_356954598.1">
    <property type="nucleotide sequence ID" value="NZ_JBEYBD010000002.1"/>
</dbReference>
<proteinExistence type="predicted"/>
<evidence type="ECO:0000313" key="2">
    <source>
        <dbReference type="Proteomes" id="UP001550628"/>
    </source>
</evidence>
<organism evidence="1 2">
    <name type="scientific">Nocardia rhamnosiphila</name>
    <dbReference type="NCBI Taxonomy" id="426716"/>
    <lineage>
        <taxon>Bacteria</taxon>
        <taxon>Bacillati</taxon>
        <taxon>Actinomycetota</taxon>
        <taxon>Actinomycetes</taxon>
        <taxon>Mycobacteriales</taxon>
        <taxon>Nocardiaceae</taxon>
        <taxon>Nocardia</taxon>
    </lineage>
</organism>
<sequence>METAMYRPPVVTMSEWQVAREALLKREKRLTAELDAVAAQRRRLPMVRMDGSYRFGSVDGPVRLSELFEGRSQLIVYSFMWHGSDEFCSGCAMFTDNIGHLAHLHARDVTLALVSDGPLGEILPFKNRMGWSVPWYSSLGSSFNEDIGAGSGFALNVFLQEGDEVYRTYVTSGRGVERLGSNWTFLDLTPLGRQEAWEDSPAACTREAPYLWWRLHDEYDPASISHGDNGGNGSCHG</sequence>
<dbReference type="InterPro" id="IPR010296">
    <property type="entry name" value="DUF899_thioredox"/>
</dbReference>